<dbReference type="KEGG" id="pami:JCM7686_1499"/>
<feature type="transmembrane region" description="Helical" evidence="5">
    <location>
        <begin position="355"/>
        <end position="375"/>
    </location>
</feature>
<dbReference type="EMBL" id="CP006650">
    <property type="protein sequence ID" value="AGT08600.1"/>
    <property type="molecule type" value="Genomic_DNA"/>
</dbReference>
<protein>
    <submittedName>
        <fullName evidence="7">Sulfate transporter, permease protein</fullName>
    </submittedName>
</protein>
<reference evidence="7 8" key="1">
    <citation type="journal article" date="2014" name="BMC Genomics">
        <title>Architecture and functions of a multipartite genome of the methylotrophic bacterium Paracoccus aminophilus JCM 7686, containing primary and secondary chromids.</title>
        <authorList>
            <person name="Dziewit L."/>
            <person name="Czarnecki J."/>
            <person name="Wibberg D."/>
            <person name="Radlinska M."/>
            <person name="Mrozek P."/>
            <person name="Szymczak M."/>
            <person name="Schluter A."/>
            <person name="Puhler A."/>
            <person name="Bartosik D."/>
        </authorList>
    </citation>
    <scope>NUCLEOTIDE SEQUENCE [LARGE SCALE GENOMIC DNA]</scope>
    <source>
        <strain evidence="7">JCM 7686</strain>
    </source>
</reference>
<dbReference type="Pfam" id="PF00916">
    <property type="entry name" value="Sulfate_transp"/>
    <property type="match status" value="1"/>
</dbReference>
<dbReference type="InterPro" id="IPR002645">
    <property type="entry name" value="STAS_dom"/>
</dbReference>
<evidence type="ECO:0000256" key="3">
    <source>
        <dbReference type="ARBA" id="ARBA00022989"/>
    </source>
</evidence>
<feature type="transmembrane region" description="Helical" evidence="5">
    <location>
        <begin position="55"/>
        <end position="79"/>
    </location>
</feature>
<name>S5XYT9_PARAH</name>
<evidence type="ECO:0000256" key="1">
    <source>
        <dbReference type="ARBA" id="ARBA00004141"/>
    </source>
</evidence>
<dbReference type="Gene3D" id="3.30.750.24">
    <property type="entry name" value="STAS domain"/>
    <property type="match status" value="1"/>
</dbReference>
<keyword evidence="4 5" id="KW-0472">Membrane</keyword>
<dbReference type="PATRIC" id="fig|1367847.3.peg.1472"/>
<keyword evidence="8" id="KW-1185">Reference proteome</keyword>
<evidence type="ECO:0000313" key="8">
    <source>
        <dbReference type="Proteomes" id="UP000015480"/>
    </source>
</evidence>
<feature type="transmembrane region" description="Helical" evidence="5">
    <location>
        <begin position="112"/>
        <end position="133"/>
    </location>
</feature>
<feature type="domain" description="STAS" evidence="6">
    <location>
        <begin position="465"/>
        <end position="578"/>
    </location>
</feature>
<dbReference type="GO" id="GO:0055085">
    <property type="term" value="P:transmembrane transport"/>
    <property type="evidence" value="ECO:0007669"/>
    <property type="project" value="InterPro"/>
</dbReference>
<feature type="transmembrane region" description="Helical" evidence="5">
    <location>
        <begin position="183"/>
        <end position="208"/>
    </location>
</feature>
<feature type="transmembrane region" description="Helical" evidence="5">
    <location>
        <begin position="317"/>
        <end position="335"/>
    </location>
</feature>
<evidence type="ECO:0000259" key="6">
    <source>
        <dbReference type="PROSITE" id="PS50801"/>
    </source>
</evidence>
<dbReference type="Proteomes" id="UP000015480">
    <property type="component" value="Chromosome"/>
</dbReference>
<dbReference type="InterPro" id="IPR001902">
    <property type="entry name" value="SLC26A/SulP_fam"/>
</dbReference>
<feature type="transmembrane region" description="Helical" evidence="5">
    <location>
        <begin position="382"/>
        <end position="399"/>
    </location>
</feature>
<evidence type="ECO:0000256" key="4">
    <source>
        <dbReference type="ARBA" id="ARBA00023136"/>
    </source>
</evidence>
<comment type="subcellular location">
    <subcellularLocation>
        <location evidence="1">Membrane</location>
        <topology evidence="1">Multi-pass membrane protein</topology>
    </subcellularLocation>
</comment>
<dbReference type="OrthoDB" id="9769739at2"/>
<dbReference type="HOGENOM" id="CLU_003182_13_2_5"/>
<dbReference type="PROSITE" id="PS50801">
    <property type="entry name" value="STAS"/>
    <property type="match status" value="1"/>
</dbReference>
<dbReference type="InterPro" id="IPR036513">
    <property type="entry name" value="STAS_dom_sf"/>
</dbReference>
<dbReference type="SUPFAM" id="SSF52091">
    <property type="entry name" value="SpoIIaa-like"/>
    <property type="match status" value="1"/>
</dbReference>
<dbReference type="Pfam" id="PF01740">
    <property type="entry name" value="STAS"/>
    <property type="match status" value="1"/>
</dbReference>
<dbReference type="CDD" id="cd07042">
    <property type="entry name" value="STAS_SulP_like_sulfate_transporter"/>
    <property type="match status" value="1"/>
</dbReference>
<evidence type="ECO:0000313" key="7">
    <source>
        <dbReference type="EMBL" id="AGT08600.1"/>
    </source>
</evidence>
<dbReference type="eggNOG" id="COG0659">
    <property type="taxonomic scope" value="Bacteria"/>
</dbReference>
<sequence length="602" mass="63126">MSLTGPDGSRRFRRSPRRYLPILDWGRRYDRALFGADLLAAVIVTIMLIPQSLAYALLAGLPAETGLYASTLPLLLYTFFGTSRTLAVGPVAVVSLMTAAAVGNLGETGVSPVAAAAILALLSGLMLLAMGLARLGFLASFLSHPVISGFITASGILIAGSQLQNLLGIKAGGQTLPDLATALATHLSGTRLDAVLIGFGTLGFLLWARRGLGPLLKRRGVAPGLAAVLVRAAPVLAIALTTFISWHLGLAERGLAVVGTIPAGLPALSLPGFDAAIWLKLATPALMISIIGYVETVSIAQTLAARRRERIDHDQELVALGASNLGAAMVGGFPVTGGFARSVVNFDSGARTPAAGALTAIGMALATLALTGLLYHLPQATLAATIVIAVLSLVDLSALPRTWTYSRADGLTMAVTVLITLGFGVEKGIATGVILSLATHLYRTSRPHVAVVGQVPGTEHFRNVDRHHVVTAPDVLSIRIDESLYFPNARFLEETLYAQVSSHPEIRDVVLMCPAVNAIDASALEALEAVNDQLLSSGVRLHLSEVKGPVMDRLRRSHLLDNLGGKVFLTHADAMAALAPDLTAKTRAEPRCETARDERGLC</sequence>
<dbReference type="PANTHER" id="PTHR11814">
    <property type="entry name" value="SULFATE TRANSPORTER"/>
    <property type="match status" value="1"/>
</dbReference>
<dbReference type="RefSeq" id="WP_020950238.1">
    <property type="nucleotide sequence ID" value="NC_022041.1"/>
</dbReference>
<feature type="transmembrane region" description="Helical" evidence="5">
    <location>
        <begin position="145"/>
        <end position="163"/>
    </location>
</feature>
<dbReference type="AlphaFoldDB" id="S5XYT9"/>
<proteinExistence type="predicted"/>
<feature type="transmembrane region" description="Helical" evidence="5">
    <location>
        <begin position="275"/>
        <end position="296"/>
    </location>
</feature>
<keyword evidence="3 5" id="KW-1133">Transmembrane helix</keyword>
<evidence type="ECO:0000256" key="5">
    <source>
        <dbReference type="SAM" id="Phobius"/>
    </source>
</evidence>
<dbReference type="NCBIfam" id="TIGR00815">
    <property type="entry name" value="sulP"/>
    <property type="match status" value="1"/>
</dbReference>
<keyword evidence="2 5" id="KW-0812">Transmembrane</keyword>
<dbReference type="STRING" id="1367847.JCM7686_1499"/>
<dbReference type="GO" id="GO:0016020">
    <property type="term" value="C:membrane"/>
    <property type="evidence" value="ECO:0007669"/>
    <property type="project" value="UniProtKB-SubCell"/>
</dbReference>
<organism evidence="7 8">
    <name type="scientific">Paracoccus aminophilus JCM 7686</name>
    <dbReference type="NCBI Taxonomy" id="1367847"/>
    <lineage>
        <taxon>Bacteria</taxon>
        <taxon>Pseudomonadati</taxon>
        <taxon>Pseudomonadota</taxon>
        <taxon>Alphaproteobacteria</taxon>
        <taxon>Rhodobacterales</taxon>
        <taxon>Paracoccaceae</taxon>
        <taxon>Paracoccus</taxon>
    </lineage>
</organism>
<dbReference type="InterPro" id="IPR011547">
    <property type="entry name" value="SLC26A/SulP_dom"/>
</dbReference>
<gene>
    <name evidence="7" type="ORF">JCM7686_1499</name>
</gene>
<evidence type="ECO:0000256" key="2">
    <source>
        <dbReference type="ARBA" id="ARBA00022692"/>
    </source>
</evidence>
<feature type="transmembrane region" description="Helical" evidence="5">
    <location>
        <begin position="411"/>
        <end position="438"/>
    </location>
</feature>
<feature type="transmembrane region" description="Helical" evidence="5">
    <location>
        <begin position="220"/>
        <end position="246"/>
    </location>
</feature>
<accession>S5XYT9</accession>